<keyword evidence="1" id="KW-1133">Transmembrane helix</keyword>
<feature type="transmembrane region" description="Helical" evidence="1">
    <location>
        <begin position="12"/>
        <end position="40"/>
    </location>
</feature>
<gene>
    <name evidence="2" type="ORF">GCM10009827_064130</name>
</gene>
<reference evidence="3" key="1">
    <citation type="journal article" date="2019" name="Int. J. Syst. Evol. Microbiol.">
        <title>The Global Catalogue of Microorganisms (GCM) 10K type strain sequencing project: providing services to taxonomists for standard genome sequencing and annotation.</title>
        <authorList>
            <consortium name="The Broad Institute Genomics Platform"/>
            <consortium name="The Broad Institute Genome Sequencing Center for Infectious Disease"/>
            <person name="Wu L."/>
            <person name="Ma J."/>
        </authorList>
    </citation>
    <scope>NUCLEOTIDE SEQUENCE [LARGE SCALE GENOMIC DNA]</scope>
    <source>
        <strain evidence="3">JCM 15933</strain>
    </source>
</reference>
<evidence type="ECO:0000256" key="1">
    <source>
        <dbReference type="SAM" id="Phobius"/>
    </source>
</evidence>
<dbReference type="Proteomes" id="UP001501470">
    <property type="component" value="Unassembled WGS sequence"/>
</dbReference>
<name>A0ABP4M414_9ACTN</name>
<protein>
    <submittedName>
        <fullName evidence="2">Uncharacterized protein</fullName>
    </submittedName>
</protein>
<comment type="caution">
    <text evidence="2">The sequence shown here is derived from an EMBL/GenBank/DDBJ whole genome shotgun (WGS) entry which is preliminary data.</text>
</comment>
<accession>A0ABP4M414</accession>
<keyword evidence="3" id="KW-1185">Reference proteome</keyword>
<dbReference type="EMBL" id="BAAAQD010000014">
    <property type="protein sequence ID" value="GAA1536701.1"/>
    <property type="molecule type" value="Genomic_DNA"/>
</dbReference>
<sequence>MHGRTPYDSGLIFRVALVTVIAGGAALDGFGAGFVVVVVVRVPEGRTLTLTCGDPPVGALTGMELPGAALPRDSGAAAPLATGAPPQPAAPMTISRHVAARRNRMRIAGS</sequence>
<proteinExistence type="predicted"/>
<evidence type="ECO:0000313" key="3">
    <source>
        <dbReference type="Proteomes" id="UP001501470"/>
    </source>
</evidence>
<keyword evidence="1" id="KW-0812">Transmembrane</keyword>
<keyword evidence="1" id="KW-0472">Membrane</keyword>
<evidence type="ECO:0000313" key="2">
    <source>
        <dbReference type="EMBL" id="GAA1536701.1"/>
    </source>
</evidence>
<organism evidence="2 3">
    <name type="scientific">Dactylosporangium maewongense</name>
    <dbReference type="NCBI Taxonomy" id="634393"/>
    <lineage>
        <taxon>Bacteria</taxon>
        <taxon>Bacillati</taxon>
        <taxon>Actinomycetota</taxon>
        <taxon>Actinomycetes</taxon>
        <taxon>Micromonosporales</taxon>
        <taxon>Micromonosporaceae</taxon>
        <taxon>Dactylosporangium</taxon>
    </lineage>
</organism>